<dbReference type="Proteomes" id="UP000295714">
    <property type="component" value="Unassembled WGS sequence"/>
</dbReference>
<organism evidence="2 3">
    <name type="scientific">Winogradskyella wandonensis</name>
    <dbReference type="NCBI Taxonomy" id="1442586"/>
    <lineage>
        <taxon>Bacteria</taxon>
        <taxon>Pseudomonadati</taxon>
        <taxon>Bacteroidota</taxon>
        <taxon>Flavobacteriia</taxon>
        <taxon>Flavobacteriales</taxon>
        <taxon>Flavobacteriaceae</taxon>
        <taxon>Winogradskyella</taxon>
    </lineage>
</organism>
<evidence type="ECO:0000313" key="2">
    <source>
        <dbReference type="EMBL" id="TCK66896.1"/>
    </source>
</evidence>
<comment type="caution">
    <text evidence="2">The sequence shown here is derived from an EMBL/GenBank/DDBJ whole genome shotgun (WGS) entry which is preliminary data.</text>
</comment>
<evidence type="ECO:0000256" key="1">
    <source>
        <dbReference type="SAM" id="SignalP"/>
    </source>
</evidence>
<dbReference type="RefSeq" id="WP_132705400.1">
    <property type="nucleotide sequence ID" value="NZ_SMGI01000003.1"/>
</dbReference>
<keyword evidence="3" id="KW-1185">Reference proteome</keyword>
<keyword evidence="1" id="KW-0732">Signal</keyword>
<accession>A0A4R1KPD8</accession>
<dbReference type="OrthoDB" id="817809at2"/>
<sequence length="359" mass="39840">MKQTKHILIALALVLVATSLKAQTLGEYKVNFDNFGIKPKKNAPKKVYINSFNVMVEVYREDVDYKAKREFRGKGRAEAKASAALGLKGVDTNLLQQETDKLYSEFINELKTNGFEILDAAVAKNTDYHNKSKEFNGPIVRESANPGMLEIVPTDFRGFTSEKNASGKKSNKNGLFPGMKGLGKLAKNTNMLSKQLDDAIVIDVNLALTWSKTGGSWLKGLAGANAKIETNLALGSKDVSAPKKKGLRFKGAEEYFTIPNDFTVAQGSGMKKVTWKGYLKKPIYINGVLDNVKVESENKGEIAKTYDVGNLYRVTEWNSTISSNAKFVEVNGEKFAEALYLSGKTFMDEQLEYLFEKYK</sequence>
<dbReference type="AlphaFoldDB" id="A0A4R1KPD8"/>
<evidence type="ECO:0000313" key="3">
    <source>
        <dbReference type="Proteomes" id="UP000295714"/>
    </source>
</evidence>
<protein>
    <submittedName>
        <fullName evidence="2">Uncharacterized protein</fullName>
    </submittedName>
</protein>
<feature type="chain" id="PRO_5020669985" evidence="1">
    <location>
        <begin position="23"/>
        <end position="359"/>
    </location>
</feature>
<gene>
    <name evidence="2" type="ORF">DFQ05_2182</name>
</gene>
<reference evidence="2 3" key="1">
    <citation type="journal article" date="2015" name="Stand. Genomic Sci.">
        <title>Genomic Encyclopedia of Bacterial and Archaeal Type Strains, Phase III: the genomes of soil and plant-associated and newly described type strains.</title>
        <authorList>
            <person name="Whitman W.B."/>
            <person name="Woyke T."/>
            <person name="Klenk H.P."/>
            <person name="Zhou Y."/>
            <person name="Lilburn T.G."/>
            <person name="Beck B.J."/>
            <person name="De Vos P."/>
            <person name="Vandamme P."/>
            <person name="Eisen J.A."/>
            <person name="Garrity G."/>
            <person name="Hugenholtz P."/>
            <person name="Kyrpides N.C."/>
        </authorList>
    </citation>
    <scope>NUCLEOTIDE SEQUENCE [LARGE SCALE GENOMIC DNA]</scope>
    <source>
        <strain evidence="2 3">CECT 8445</strain>
    </source>
</reference>
<dbReference type="EMBL" id="SMGI01000003">
    <property type="protein sequence ID" value="TCK66896.1"/>
    <property type="molecule type" value="Genomic_DNA"/>
</dbReference>
<name>A0A4R1KPD8_9FLAO</name>
<feature type="signal peptide" evidence="1">
    <location>
        <begin position="1"/>
        <end position="22"/>
    </location>
</feature>
<proteinExistence type="predicted"/>